<keyword evidence="2" id="KW-1185">Reference proteome</keyword>
<evidence type="ECO:0000313" key="1">
    <source>
        <dbReference type="EMBL" id="KAI9903033.1"/>
    </source>
</evidence>
<reference evidence="1" key="1">
    <citation type="submission" date="2022-10" db="EMBL/GenBank/DDBJ databases">
        <title>Complete Genome of Trichothecium roseum strain YXFP-22015, a Plant Pathogen Isolated from Citrus.</title>
        <authorList>
            <person name="Wang Y."/>
            <person name="Zhu L."/>
        </authorList>
    </citation>
    <scope>NUCLEOTIDE SEQUENCE</scope>
    <source>
        <strain evidence="1">YXFP-22015</strain>
    </source>
</reference>
<sequence length="483" mass="52875">MQSPQKDTLPYLSLAADLQPPPSPRTHRALRRLQSAHSLGGNRNQPSLISQQRLREQQAQQQQQQQHQQHVQDQPPVSPTKSRAPDIAASTTTTTTAASTTSTTSTTTTAATAATTDSPSRGRANSDAEPPLTYQMNVFNASKRSGARKPVFSHGHLSLAQIIRDGPTDGDYLGALESARWKVIDEGVKSAEDGMSTVRIYVWLILLDTPIMPTDDYLALIHRGASPAYSKIRNDTFRTLTTDPLFRRRVSEASLIRLLNAIAWKLYDARDDQTSEQQQQQQQLSVPASRSSMARTSLASNTSEQSSNGTSGTYVQGMNVLAAPFLYAARSEAEAFVAFHSLLTKECPGYIRGAMDGVHRGLALVDKVLAIVDPKLATYLTSKGMSAEIYAFPSVLTLCACTPPLPEVLRLWDFLFAYGPHLNIVCIVAQLTIMRAQILQSPSPNKVLRSFPQLNADLVKNVTISIIKKIPDNVYGEIVTHAL</sequence>
<protein>
    <submittedName>
        <fullName evidence="1">Uncharacterized protein</fullName>
    </submittedName>
</protein>
<dbReference type="Proteomes" id="UP001163324">
    <property type="component" value="Chromosome 2"/>
</dbReference>
<organism evidence="1 2">
    <name type="scientific">Trichothecium roseum</name>
    <dbReference type="NCBI Taxonomy" id="47278"/>
    <lineage>
        <taxon>Eukaryota</taxon>
        <taxon>Fungi</taxon>
        <taxon>Dikarya</taxon>
        <taxon>Ascomycota</taxon>
        <taxon>Pezizomycotina</taxon>
        <taxon>Sordariomycetes</taxon>
        <taxon>Hypocreomycetidae</taxon>
        <taxon>Hypocreales</taxon>
        <taxon>Hypocreales incertae sedis</taxon>
        <taxon>Trichothecium</taxon>
    </lineage>
</organism>
<dbReference type="EMBL" id="CM047941">
    <property type="protein sequence ID" value="KAI9903033.1"/>
    <property type="molecule type" value="Genomic_DNA"/>
</dbReference>
<proteinExistence type="predicted"/>
<evidence type="ECO:0000313" key="2">
    <source>
        <dbReference type="Proteomes" id="UP001163324"/>
    </source>
</evidence>
<gene>
    <name evidence="1" type="ORF">N3K66_002385</name>
</gene>
<name>A0ACC0VB88_9HYPO</name>
<comment type="caution">
    <text evidence="1">The sequence shown here is derived from an EMBL/GenBank/DDBJ whole genome shotgun (WGS) entry which is preliminary data.</text>
</comment>
<accession>A0ACC0VB88</accession>